<gene>
    <name evidence="5" type="ORF">AWM70_10935</name>
</gene>
<comment type="catalytic activity">
    <reaction evidence="1">
        <text>3',5'-cyclic CMP + H2O = CMP + H(+)</text>
        <dbReference type="Rhea" id="RHEA:72675"/>
        <dbReference type="ChEBI" id="CHEBI:15377"/>
        <dbReference type="ChEBI" id="CHEBI:15378"/>
        <dbReference type="ChEBI" id="CHEBI:58003"/>
        <dbReference type="ChEBI" id="CHEBI:60377"/>
    </reaction>
    <physiologicalReaction direction="left-to-right" evidence="1">
        <dbReference type="Rhea" id="RHEA:72676"/>
    </physiologicalReaction>
</comment>
<dbReference type="PANTHER" id="PTHR30619:SF7">
    <property type="entry name" value="BETA-LACTAMASE DOMAIN PROTEIN"/>
    <property type="match status" value="1"/>
</dbReference>
<sequence>MPVRFERKGSLRRLAAKGFLLIVLIAALSGCSIGSELLNDHSVEPLQKEATLRVIFLDVGQGASQLLIAPSGQTLLIDAGNNDKEQTMLDYLRKYGITRLDKVIGTHPDADHIGGLDKVIDGTAIGDIYLPKASSNTKTFESLLKSIQRKGLKVKTAKAGVQFDMGEGVRVKMVAPVKSYSDSNNMSAVVKVTYGSHSFLLTGDAESQSEKDMMASGADLRADVLLVGHHGSKSSTTLAFLKAVEPRYGIIQVGKDNNYGHPTPTVLQRLKKQGVEVYRNDTQGTIEVDSDGRNLSIRTER</sequence>
<dbReference type="KEGG" id="pyg:AWM70_10935"/>
<keyword evidence="6" id="KW-1185">Reference proteome</keyword>
<dbReference type="PANTHER" id="PTHR30619">
    <property type="entry name" value="DNA INTERNALIZATION/COMPETENCE PROTEIN COMEC/REC2"/>
    <property type="match status" value="1"/>
</dbReference>
<name>A0A1B1N722_9BACL</name>
<evidence type="ECO:0000256" key="3">
    <source>
        <dbReference type="ARBA" id="ARBA00048505"/>
    </source>
</evidence>
<dbReference type="Pfam" id="PF00753">
    <property type="entry name" value="Lactamase_B"/>
    <property type="match status" value="1"/>
</dbReference>
<dbReference type="Gene3D" id="3.60.15.10">
    <property type="entry name" value="Ribonuclease Z/Hydroxyacylglutathione hydrolase-like"/>
    <property type="match status" value="1"/>
</dbReference>
<evidence type="ECO:0000256" key="1">
    <source>
        <dbReference type="ARBA" id="ARBA00034221"/>
    </source>
</evidence>
<dbReference type="SMART" id="SM00849">
    <property type="entry name" value="Lactamase_B"/>
    <property type="match status" value="1"/>
</dbReference>
<dbReference type="AlphaFoldDB" id="A0A1B1N722"/>
<dbReference type="InterPro" id="IPR052159">
    <property type="entry name" value="Competence_DNA_uptake"/>
</dbReference>
<dbReference type="InterPro" id="IPR001279">
    <property type="entry name" value="Metallo-B-lactamas"/>
</dbReference>
<dbReference type="EMBL" id="CP014167">
    <property type="protein sequence ID" value="ANS77197.1"/>
    <property type="molecule type" value="Genomic_DNA"/>
</dbReference>
<dbReference type="OrthoDB" id="9761531at2"/>
<proteinExistence type="predicted"/>
<dbReference type="CDD" id="cd07731">
    <property type="entry name" value="ComA-like_MBL-fold"/>
    <property type="match status" value="1"/>
</dbReference>
<dbReference type="Proteomes" id="UP000092573">
    <property type="component" value="Chromosome"/>
</dbReference>
<evidence type="ECO:0000256" key="2">
    <source>
        <dbReference type="ARBA" id="ARBA00034301"/>
    </source>
</evidence>
<dbReference type="SUPFAM" id="SSF56281">
    <property type="entry name" value="Metallo-hydrolase/oxidoreductase"/>
    <property type="match status" value="1"/>
</dbReference>
<comment type="function">
    <text evidence="2">Counteracts the endogenous Pycsar antiviral defense system. Phosphodiesterase that enables metal-dependent hydrolysis of host cyclic nucleotide Pycsar defense signals such as cCMP and cUMP.</text>
</comment>
<feature type="domain" description="Metallo-beta-lactamase" evidence="4">
    <location>
        <begin position="62"/>
        <end position="255"/>
    </location>
</feature>
<dbReference type="InterPro" id="IPR036866">
    <property type="entry name" value="RibonucZ/Hydroxyglut_hydro"/>
</dbReference>
<evidence type="ECO:0000259" key="4">
    <source>
        <dbReference type="SMART" id="SM00849"/>
    </source>
</evidence>
<dbReference type="InterPro" id="IPR035681">
    <property type="entry name" value="ComA-like_MBL"/>
</dbReference>
<evidence type="ECO:0000313" key="5">
    <source>
        <dbReference type="EMBL" id="ANS77197.1"/>
    </source>
</evidence>
<organism evidence="5 6">
    <name type="scientific">Paenibacillus yonginensis</name>
    <dbReference type="NCBI Taxonomy" id="1462996"/>
    <lineage>
        <taxon>Bacteria</taxon>
        <taxon>Bacillati</taxon>
        <taxon>Bacillota</taxon>
        <taxon>Bacilli</taxon>
        <taxon>Bacillales</taxon>
        <taxon>Paenibacillaceae</taxon>
        <taxon>Paenibacillus</taxon>
    </lineage>
</organism>
<dbReference type="PROSITE" id="PS51257">
    <property type="entry name" value="PROKAR_LIPOPROTEIN"/>
    <property type="match status" value="1"/>
</dbReference>
<protein>
    <submittedName>
        <fullName evidence="5">Competence protein</fullName>
    </submittedName>
</protein>
<accession>A0A1B1N722</accession>
<comment type="catalytic activity">
    <reaction evidence="3">
        <text>3',5'-cyclic UMP + H2O = UMP + H(+)</text>
        <dbReference type="Rhea" id="RHEA:70575"/>
        <dbReference type="ChEBI" id="CHEBI:15377"/>
        <dbReference type="ChEBI" id="CHEBI:15378"/>
        <dbReference type="ChEBI" id="CHEBI:57865"/>
        <dbReference type="ChEBI" id="CHEBI:184387"/>
    </reaction>
    <physiologicalReaction direction="left-to-right" evidence="3">
        <dbReference type="Rhea" id="RHEA:70576"/>
    </physiologicalReaction>
</comment>
<evidence type="ECO:0000313" key="6">
    <source>
        <dbReference type="Proteomes" id="UP000092573"/>
    </source>
</evidence>
<reference evidence="5 6" key="1">
    <citation type="submission" date="2016-01" db="EMBL/GenBank/DDBJ databases">
        <title>Complete Genome Sequence of Paenibacillus yonginensis DCY84, a novel Plant Growth-Promoting Bacteria with Elicitation of Induced Systemic Resistance.</title>
        <authorList>
            <person name="Kim Y.J."/>
            <person name="Yang D.C."/>
            <person name="Sukweenadhi J."/>
        </authorList>
    </citation>
    <scope>NUCLEOTIDE SEQUENCE [LARGE SCALE GENOMIC DNA]</scope>
    <source>
        <strain evidence="5 6">DCY84</strain>
    </source>
</reference>
<dbReference type="STRING" id="1462996.AWM70_10935"/>